<dbReference type="Gramene" id="TKW36892">
    <property type="protein sequence ID" value="TKW36892"/>
    <property type="gene ID" value="SEVIR_1G011600v2"/>
</dbReference>
<keyword evidence="1" id="KW-1133">Transmembrane helix</keyword>
<keyword evidence="1" id="KW-0472">Membrane</keyword>
<feature type="transmembrane region" description="Helical" evidence="1">
    <location>
        <begin position="12"/>
        <end position="38"/>
    </location>
</feature>
<protein>
    <submittedName>
        <fullName evidence="2">Uncharacterized protein</fullName>
    </submittedName>
</protein>
<reference evidence="2" key="1">
    <citation type="submission" date="2019-03" db="EMBL/GenBank/DDBJ databases">
        <title>WGS assembly of Setaria viridis.</title>
        <authorList>
            <person name="Huang P."/>
            <person name="Jenkins J."/>
            <person name="Grimwood J."/>
            <person name="Barry K."/>
            <person name="Healey A."/>
            <person name="Mamidi S."/>
            <person name="Sreedasyam A."/>
            <person name="Shu S."/>
            <person name="Feldman M."/>
            <person name="Wu J."/>
            <person name="Yu Y."/>
            <person name="Chen C."/>
            <person name="Johnson J."/>
            <person name="Rokhsar D."/>
            <person name="Baxter I."/>
            <person name="Schmutz J."/>
            <person name="Brutnell T."/>
            <person name="Kellogg E."/>
        </authorList>
    </citation>
    <scope>NUCLEOTIDE SEQUENCE [LARGE SCALE GENOMIC DNA]</scope>
</reference>
<dbReference type="AlphaFoldDB" id="A0A4U6W4A3"/>
<evidence type="ECO:0000313" key="2">
    <source>
        <dbReference type="EMBL" id="TKW36892.1"/>
    </source>
</evidence>
<organism evidence="2 3">
    <name type="scientific">Setaria viridis</name>
    <name type="common">Green bristlegrass</name>
    <name type="synonym">Setaria italica subsp. viridis</name>
    <dbReference type="NCBI Taxonomy" id="4556"/>
    <lineage>
        <taxon>Eukaryota</taxon>
        <taxon>Viridiplantae</taxon>
        <taxon>Streptophyta</taxon>
        <taxon>Embryophyta</taxon>
        <taxon>Tracheophyta</taxon>
        <taxon>Spermatophyta</taxon>
        <taxon>Magnoliopsida</taxon>
        <taxon>Liliopsida</taxon>
        <taxon>Poales</taxon>
        <taxon>Poaceae</taxon>
        <taxon>PACMAD clade</taxon>
        <taxon>Panicoideae</taxon>
        <taxon>Panicodae</taxon>
        <taxon>Paniceae</taxon>
        <taxon>Cenchrinae</taxon>
        <taxon>Setaria</taxon>
    </lineage>
</organism>
<sequence length="207" mass="24188">MALDPYLKKVRQFFSCLLFSHAIDPSLSMMIVAFWMFVHENGGVDFFECMSAFNKHHILVMIAFVRNYVDVLVHLESIIEGIYFYHNNVCYEAVGVILNNFEIHESTYEYTQDHDERLKEEIYTRLGLVTNLAESSSQAHNTQDQGTSAHILETINETDPNSYFREFKPTHLGDSPRKTITCESLSQIVHIHTNTKIKRETEYKYHR</sequence>
<proteinExistence type="predicted"/>
<gene>
    <name evidence="2" type="ORF">SEVIR_1G011600v2</name>
</gene>
<evidence type="ECO:0000256" key="1">
    <source>
        <dbReference type="SAM" id="Phobius"/>
    </source>
</evidence>
<evidence type="ECO:0000313" key="3">
    <source>
        <dbReference type="Proteomes" id="UP000298652"/>
    </source>
</evidence>
<dbReference type="Proteomes" id="UP000298652">
    <property type="component" value="Chromosome 1"/>
</dbReference>
<accession>A0A4U6W4A3</accession>
<keyword evidence="1" id="KW-0812">Transmembrane</keyword>
<keyword evidence="3" id="KW-1185">Reference proteome</keyword>
<name>A0A4U6W4A3_SETVI</name>
<dbReference type="EMBL" id="CM016552">
    <property type="protein sequence ID" value="TKW36892.1"/>
    <property type="molecule type" value="Genomic_DNA"/>
</dbReference>